<sequence length="263" mass="29315">MKLFPKDQVVGIFHGFAEGGLEFRADLVLPYKSAFQSLPMHGQFLLVQLEHDQEAILGRITSISSSGRLSSEAGEDYGIRAVASDRPIPEDLREQYLRYQVHIRVLGLVRLVDDHIQFAASHRRLPHVGSRVAFLAPDVLREVAAHNAPGADIGWLAFGEFVYGASDVRLKREPWMQVLEPAVIPKWDVQSLVSRRTFVFARAGFGKSNLVKLLFANLYAAKDPPTVEKRGVRKVPVGTVIFDPDGEYFWPDDAGRPGLCDVP</sequence>
<dbReference type="InterPro" id="IPR002789">
    <property type="entry name" value="HerA_central"/>
</dbReference>
<dbReference type="Pfam" id="PF01935">
    <property type="entry name" value="DUF87"/>
    <property type="match status" value="1"/>
</dbReference>
<proteinExistence type="predicted"/>
<dbReference type="InterPro" id="IPR027417">
    <property type="entry name" value="P-loop_NTPase"/>
</dbReference>
<accession>T0ZM37</accession>
<dbReference type="Gene3D" id="3.40.50.300">
    <property type="entry name" value="P-loop containing nucleotide triphosphate hydrolases"/>
    <property type="match status" value="1"/>
</dbReference>
<reference evidence="2" key="2">
    <citation type="journal article" date="2014" name="ISME J.">
        <title>Microbial stratification in low pH oxic and suboxic macroscopic growths along an acid mine drainage.</title>
        <authorList>
            <person name="Mendez-Garcia C."/>
            <person name="Mesa V."/>
            <person name="Sprenger R.R."/>
            <person name="Richter M."/>
            <person name="Diez M.S."/>
            <person name="Solano J."/>
            <person name="Bargiela R."/>
            <person name="Golyshina O.V."/>
            <person name="Manteca A."/>
            <person name="Ramos J.L."/>
            <person name="Gallego J.R."/>
            <person name="Llorente I."/>
            <person name="Martins Dos Santos V.A."/>
            <person name="Jensen O.N."/>
            <person name="Pelaez A.I."/>
            <person name="Sanchez J."/>
            <person name="Ferrer M."/>
        </authorList>
    </citation>
    <scope>NUCLEOTIDE SEQUENCE</scope>
</reference>
<comment type="caution">
    <text evidence="2">The sequence shown here is derived from an EMBL/GenBank/DDBJ whole genome shotgun (WGS) entry which is preliminary data.</text>
</comment>
<dbReference type="EMBL" id="AUZY01008499">
    <property type="protein sequence ID" value="EQD45733.1"/>
    <property type="molecule type" value="Genomic_DNA"/>
</dbReference>
<feature type="domain" description="Helicase HerA central" evidence="1">
    <location>
        <begin position="188"/>
        <end position="252"/>
    </location>
</feature>
<dbReference type="AlphaFoldDB" id="T0ZM37"/>
<protein>
    <submittedName>
        <fullName evidence="2">Protein containing DUF87</fullName>
    </submittedName>
</protein>
<reference evidence="2" key="1">
    <citation type="submission" date="2013-08" db="EMBL/GenBank/DDBJ databases">
        <authorList>
            <person name="Mendez C."/>
            <person name="Richter M."/>
            <person name="Ferrer M."/>
            <person name="Sanchez J."/>
        </authorList>
    </citation>
    <scope>NUCLEOTIDE SEQUENCE</scope>
</reference>
<organism evidence="2">
    <name type="scientific">mine drainage metagenome</name>
    <dbReference type="NCBI Taxonomy" id="410659"/>
    <lineage>
        <taxon>unclassified sequences</taxon>
        <taxon>metagenomes</taxon>
        <taxon>ecological metagenomes</taxon>
    </lineage>
</organism>
<name>T0ZM37_9ZZZZ</name>
<feature type="non-terminal residue" evidence="2">
    <location>
        <position position="263"/>
    </location>
</feature>
<evidence type="ECO:0000259" key="1">
    <source>
        <dbReference type="Pfam" id="PF01935"/>
    </source>
</evidence>
<gene>
    <name evidence="2" type="ORF">B1B_12932</name>
</gene>
<evidence type="ECO:0000313" key="2">
    <source>
        <dbReference type="EMBL" id="EQD45733.1"/>
    </source>
</evidence>